<dbReference type="Gramene" id="KVI06203">
    <property type="protein sequence ID" value="KVI06203"/>
    <property type="gene ID" value="Ccrd_015487"/>
</dbReference>
<dbReference type="EMBL" id="LEKV01001845">
    <property type="protein sequence ID" value="KVI06203.1"/>
    <property type="molecule type" value="Genomic_DNA"/>
</dbReference>
<dbReference type="AlphaFoldDB" id="A0A103YBT6"/>
<reference evidence="1 2" key="1">
    <citation type="journal article" date="2016" name="Sci. Rep.">
        <title>The genome sequence of the outbreeding globe artichoke constructed de novo incorporating a phase-aware low-pass sequencing strategy of F1 progeny.</title>
        <authorList>
            <person name="Scaglione D."/>
            <person name="Reyes-Chin-Wo S."/>
            <person name="Acquadro A."/>
            <person name="Froenicke L."/>
            <person name="Portis E."/>
            <person name="Beitel C."/>
            <person name="Tirone M."/>
            <person name="Mauro R."/>
            <person name="Lo Monaco A."/>
            <person name="Mauromicale G."/>
            <person name="Faccioli P."/>
            <person name="Cattivelli L."/>
            <person name="Rieseberg L."/>
            <person name="Michelmore R."/>
            <person name="Lanteri S."/>
        </authorList>
    </citation>
    <scope>NUCLEOTIDE SEQUENCE [LARGE SCALE GENOMIC DNA]</scope>
    <source>
        <strain evidence="1">2C</strain>
    </source>
</reference>
<organism evidence="1 2">
    <name type="scientific">Cynara cardunculus var. scolymus</name>
    <name type="common">Globe artichoke</name>
    <name type="synonym">Cynara scolymus</name>
    <dbReference type="NCBI Taxonomy" id="59895"/>
    <lineage>
        <taxon>Eukaryota</taxon>
        <taxon>Viridiplantae</taxon>
        <taxon>Streptophyta</taxon>
        <taxon>Embryophyta</taxon>
        <taxon>Tracheophyta</taxon>
        <taxon>Spermatophyta</taxon>
        <taxon>Magnoliopsida</taxon>
        <taxon>eudicotyledons</taxon>
        <taxon>Gunneridae</taxon>
        <taxon>Pentapetalae</taxon>
        <taxon>asterids</taxon>
        <taxon>campanulids</taxon>
        <taxon>Asterales</taxon>
        <taxon>Asteraceae</taxon>
        <taxon>Carduoideae</taxon>
        <taxon>Cardueae</taxon>
        <taxon>Carduinae</taxon>
        <taxon>Cynara</taxon>
    </lineage>
</organism>
<dbReference type="Proteomes" id="UP000243975">
    <property type="component" value="Unassembled WGS sequence"/>
</dbReference>
<evidence type="ECO:0000313" key="2">
    <source>
        <dbReference type="Proteomes" id="UP000243975"/>
    </source>
</evidence>
<accession>A0A103YBT6</accession>
<name>A0A103YBT6_CYNCS</name>
<sequence length="105" mass="11586">MKLDLGETYKAVVVDGKNVLLLGDEKAKAATSGDPIDVITVIELVVESLRHSDGLGGISILNDDQMVRLEKGSPLLQKVKVPDGRDDDVQFIGQWWYDGGRRDRH</sequence>
<gene>
    <name evidence="1" type="ORF">Ccrd_015487</name>
</gene>
<keyword evidence="2" id="KW-1185">Reference proteome</keyword>
<protein>
    <submittedName>
        <fullName evidence="1">Uncharacterized protein</fullName>
    </submittedName>
</protein>
<evidence type="ECO:0000313" key="1">
    <source>
        <dbReference type="EMBL" id="KVI06203.1"/>
    </source>
</evidence>
<comment type="caution">
    <text evidence="1">The sequence shown here is derived from an EMBL/GenBank/DDBJ whole genome shotgun (WGS) entry which is preliminary data.</text>
</comment>
<proteinExistence type="predicted"/>